<dbReference type="AlphaFoldDB" id="A0A2P2IVJ6"/>
<organism evidence="1">
    <name type="scientific">Rhizophora mucronata</name>
    <name type="common">Asiatic mangrove</name>
    <dbReference type="NCBI Taxonomy" id="61149"/>
    <lineage>
        <taxon>Eukaryota</taxon>
        <taxon>Viridiplantae</taxon>
        <taxon>Streptophyta</taxon>
        <taxon>Embryophyta</taxon>
        <taxon>Tracheophyta</taxon>
        <taxon>Spermatophyta</taxon>
        <taxon>Magnoliopsida</taxon>
        <taxon>eudicotyledons</taxon>
        <taxon>Gunneridae</taxon>
        <taxon>Pentapetalae</taxon>
        <taxon>rosids</taxon>
        <taxon>fabids</taxon>
        <taxon>Malpighiales</taxon>
        <taxon>Rhizophoraceae</taxon>
        <taxon>Rhizophora</taxon>
    </lineage>
</organism>
<sequence>MSPIVLPLVYRPVGFPPVFTKSIPFGRIFALDKVGR</sequence>
<name>A0A2P2IVJ6_RHIMU</name>
<dbReference type="EMBL" id="GGEC01004745">
    <property type="protein sequence ID" value="MBW85228.1"/>
    <property type="molecule type" value="Transcribed_RNA"/>
</dbReference>
<protein>
    <submittedName>
        <fullName evidence="1">Uncharacterized protein</fullName>
    </submittedName>
</protein>
<reference evidence="1" key="1">
    <citation type="submission" date="2018-02" db="EMBL/GenBank/DDBJ databases">
        <title>Rhizophora mucronata_Transcriptome.</title>
        <authorList>
            <person name="Meera S.P."/>
            <person name="Sreeshan A."/>
            <person name="Augustine A."/>
        </authorList>
    </citation>
    <scope>NUCLEOTIDE SEQUENCE</scope>
    <source>
        <tissue evidence="1">Leaf</tissue>
    </source>
</reference>
<accession>A0A2P2IVJ6</accession>
<evidence type="ECO:0000313" key="1">
    <source>
        <dbReference type="EMBL" id="MBW85228.1"/>
    </source>
</evidence>
<proteinExistence type="predicted"/>